<comment type="similarity">
    <text evidence="1">Belongs to the bacterial ribosomal protein bL28 family.</text>
</comment>
<sequence length="89" mass="10167">MFPSIPLFAAVSTPFKRSQLGLFQGKMKQYGNSVPNSKHKTRRSWLPNVHNQRLFSDTLGRFIKIKVAARALKTIKKVRRMLVRGETGP</sequence>
<dbReference type="PANTHER" id="PTHR13528:SF2">
    <property type="entry name" value="LARGE RIBOSOMAL SUBUNIT PROTEIN BL28M"/>
    <property type="match status" value="1"/>
</dbReference>
<name>A0A1M2V7N8_TRAPU</name>
<dbReference type="Proteomes" id="UP000184267">
    <property type="component" value="Unassembled WGS sequence"/>
</dbReference>
<proteinExistence type="inferred from homology"/>
<dbReference type="Pfam" id="PF00830">
    <property type="entry name" value="Ribosomal_L28"/>
    <property type="match status" value="1"/>
</dbReference>
<dbReference type="OMA" id="MIPFHIT"/>
<dbReference type="HAMAP" id="MF_00373">
    <property type="entry name" value="Ribosomal_bL28"/>
    <property type="match status" value="1"/>
</dbReference>
<organism evidence="5 6">
    <name type="scientific">Trametes pubescens</name>
    <name type="common">White-rot fungus</name>
    <dbReference type="NCBI Taxonomy" id="154538"/>
    <lineage>
        <taxon>Eukaryota</taxon>
        <taxon>Fungi</taxon>
        <taxon>Dikarya</taxon>
        <taxon>Basidiomycota</taxon>
        <taxon>Agaricomycotina</taxon>
        <taxon>Agaricomycetes</taxon>
        <taxon>Polyporales</taxon>
        <taxon>Polyporaceae</taxon>
        <taxon>Trametes</taxon>
    </lineage>
</organism>
<dbReference type="GO" id="GO:0005762">
    <property type="term" value="C:mitochondrial large ribosomal subunit"/>
    <property type="evidence" value="ECO:0007669"/>
    <property type="project" value="TreeGrafter"/>
</dbReference>
<evidence type="ECO:0000256" key="2">
    <source>
        <dbReference type="ARBA" id="ARBA00022980"/>
    </source>
</evidence>
<dbReference type="InterPro" id="IPR034704">
    <property type="entry name" value="Ribosomal_bL28/bL31-like_sf"/>
</dbReference>
<evidence type="ECO:0000313" key="6">
    <source>
        <dbReference type="Proteomes" id="UP000184267"/>
    </source>
</evidence>
<dbReference type="NCBIfam" id="TIGR00009">
    <property type="entry name" value="L28"/>
    <property type="match status" value="1"/>
</dbReference>
<dbReference type="InterPro" id="IPR037147">
    <property type="entry name" value="Ribosomal_bL28_sf"/>
</dbReference>
<keyword evidence="3" id="KW-0687">Ribonucleoprotein</keyword>
<dbReference type="PANTHER" id="PTHR13528">
    <property type="entry name" value="39S RIBOSOMAL PROTEIN L28, MITOCHONDRIAL"/>
    <property type="match status" value="1"/>
</dbReference>
<gene>
    <name evidence="5" type="ORF">TRAPUB_5668</name>
</gene>
<dbReference type="Gene3D" id="2.30.170.40">
    <property type="entry name" value="Ribosomal protein L28/L24"/>
    <property type="match status" value="1"/>
</dbReference>
<dbReference type="GO" id="GO:0003735">
    <property type="term" value="F:structural constituent of ribosome"/>
    <property type="evidence" value="ECO:0007669"/>
    <property type="project" value="InterPro"/>
</dbReference>
<evidence type="ECO:0000256" key="4">
    <source>
        <dbReference type="ARBA" id="ARBA00035265"/>
    </source>
</evidence>
<accession>A0A1M2V7N8</accession>
<dbReference type="AlphaFoldDB" id="A0A1M2V7N8"/>
<dbReference type="OrthoDB" id="361870at2759"/>
<comment type="caution">
    <text evidence="5">The sequence shown here is derived from an EMBL/GenBank/DDBJ whole genome shotgun (WGS) entry which is preliminary data.</text>
</comment>
<dbReference type="GO" id="GO:0006412">
    <property type="term" value="P:translation"/>
    <property type="evidence" value="ECO:0007669"/>
    <property type="project" value="InterPro"/>
</dbReference>
<evidence type="ECO:0000313" key="5">
    <source>
        <dbReference type="EMBL" id="OJT03640.1"/>
    </source>
</evidence>
<protein>
    <recommendedName>
        <fullName evidence="4">Large ribosomal subunit protein bL28c</fullName>
    </recommendedName>
</protein>
<dbReference type="SUPFAM" id="SSF143800">
    <property type="entry name" value="L28p-like"/>
    <property type="match status" value="1"/>
</dbReference>
<keyword evidence="2 5" id="KW-0689">Ribosomal protein</keyword>
<keyword evidence="6" id="KW-1185">Reference proteome</keyword>
<reference evidence="5 6" key="1">
    <citation type="submission" date="2016-10" db="EMBL/GenBank/DDBJ databases">
        <title>Genome sequence of the basidiomycete white-rot fungus Trametes pubescens.</title>
        <authorList>
            <person name="Makela M.R."/>
            <person name="Granchi Z."/>
            <person name="Peng M."/>
            <person name="De Vries R.P."/>
            <person name="Grigoriev I."/>
            <person name="Riley R."/>
            <person name="Hilden K."/>
        </authorList>
    </citation>
    <scope>NUCLEOTIDE SEQUENCE [LARGE SCALE GENOMIC DNA]</scope>
    <source>
        <strain evidence="5 6">FBCC735</strain>
    </source>
</reference>
<dbReference type="InterPro" id="IPR001383">
    <property type="entry name" value="Ribosomal_bL28_bact-type"/>
</dbReference>
<dbReference type="STRING" id="154538.A0A1M2V7N8"/>
<dbReference type="InterPro" id="IPR026569">
    <property type="entry name" value="Ribosomal_bL28"/>
</dbReference>
<evidence type="ECO:0000256" key="3">
    <source>
        <dbReference type="ARBA" id="ARBA00023274"/>
    </source>
</evidence>
<evidence type="ECO:0000256" key="1">
    <source>
        <dbReference type="ARBA" id="ARBA00008760"/>
    </source>
</evidence>
<dbReference type="EMBL" id="MNAD01001602">
    <property type="protein sequence ID" value="OJT03640.1"/>
    <property type="molecule type" value="Genomic_DNA"/>
</dbReference>